<evidence type="ECO:0000313" key="7">
    <source>
        <dbReference type="EMBL" id="KAG6392554.1"/>
    </source>
</evidence>
<dbReference type="Pfam" id="PF02362">
    <property type="entry name" value="B3"/>
    <property type="match status" value="2"/>
</dbReference>
<dbReference type="AlphaFoldDB" id="A0A8X8WDY0"/>
<accession>A0A8X8WDY0</accession>
<dbReference type="Gene3D" id="2.40.330.10">
    <property type="entry name" value="DNA-binding pseudobarrel domain"/>
    <property type="match status" value="2"/>
</dbReference>
<dbReference type="InterPro" id="IPR015300">
    <property type="entry name" value="DNA-bd_pseudobarrel_sf"/>
</dbReference>
<evidence type="ECO:0000256" key="3">
    <source>
        <dbReference type="ARBA" id="ARBA00023125"/>
    </source>
</evidence>
<evidence type="ECO:0000256" key="2">
    <source>
        <dbReference type="ARBA" id="ARBA00023015"/>
    </source>
</evidence>
<dbReference type="SUPFAM" id="SSF101936">
    <property type="entry name" value="DNA-binding pseudobarrel domain"/>
    <property type="match status" value="2"/>
</dbReference>
<evidence type="ECO:0000256" key="4">
    <source>
        <dbReference type="ARBA" id="ARBA00023163"/>
    </source>
</evidence>
<evidence type="ECO:0000313" key="8">
    <source>
        <dbReference type="Proteomes" id="UP000298416"/>
    </source>
</evidence>
<evidence type="ECO:0000259" key="6">
    <source>
        <dbReference type="PROSITE" id="PS50863"/>
    </source>
</evidence>
<evidence type="ECO:0000256" key="5">
    <source>
        <dbReference type="ARBA" id="ARBA00023242"/>
    </source>
</evidence>
<keyword evidence="2" id="KW-0805">Transcription regulation</keyword>
<dbReference type="EMBL" id="PNBA02000018">
    <property type="protein sequence ID" value="KAG6392554.1"/>
    <property type="molecule type" value="Genomic_DNA"/>
</dbReference>
<keyword evidence="4" id="KW-0804">Transcription</keyword>
<dbReference type="InterPro" id="IPR050655">
    <property type="entry name" value="Plant_B3_domain"/>
</dbReference>
<dbReference type="GO" id="GO:0003677">
    <property type="term" value="F:DNA binding"/>
    <property type="evidence" value="ECO:0007669"/>
    <property type="project" value="UniProtKB-KW"/>
</dbReference>
<feature type="domain" description="TF-B3" evidence="6">
    <location>
        <begin position="55"/>
        <end position="148"/>
    </location>
</feature>
<gene>
    <name evidence="7" type="ORF">SASPL_146778</name>
</gene>
<reference evidence="7" key="1">
    <citation type="submission" date="2018-01" db="EMBL/GenBank/DDBJ databases">
        <authorList>
            <person name="Mao J.F."/>
        </authorList>
    </citation>
    <scope>NUCLEOTIDE SEQUENCE</scope>
    <source>
        <strain evidence="7">Huo1</strain>
        <tissue evidence="7">Leaf</tissue>
    </source>
</reference>
<dbReference type="PANTHER" id="PTHR31920:SF148">
    <property type="entry name" value="B3 DOMAIN-CONTAINING PROTEIN OS03G0621600"/>
    <property type="match status" value="1"/>
</dbReference>
<feature type="domain" description="TF-B3" evidence="6">
    <location>
        <begin position="173"/>
        <end position="268"/>
    </location>
</feature>
<proteinExistence type="predicted"/>
<name>A0A8X8WDY0_SALSN</name>
<comment type="subcellular location">
    <subcellularLocation>
        <location evidence="1">Nucleus</location>
    </subcellularLocation>
</comment>
<protein>
    <recommendedName>
        <fullName evidence="6">TF-B3 domain-containing protein</fullName>
    </recommendedName>
</protein>
<dbReference type="InterPro" id="IPR003340">
    <property type="entry name" value="B3_DNA-bd"/>
</dbReference>
<comment type="caution">
    <text evidence="7">The sequence shown here is derived from an EMBL/GenBank/DDBJ whole genome shotgun (WGS) entry which is preliminary data.</text>
</comment>
<keyword evidence="3" id="KW-0238">DNA-binding</keyword>
<organism evidence="7">
    <name type="scientific">Salvia splendens</name>
    <name type="common">Scarlet sage</name>
    <dbReference type="NCBI Taxonomy" id="180675"/>
    <lineage>
        <taxon>Eukaryota</taxon>
        <taxon>Viridiplantae</taxon>
        <taxon>Streptophyta</taxon>
        <taxon>Embryophyta</taxon>
        <taxon>Tracheophyta</taxon>
        <taxon>Spermatophyta</taxon>
        <taxon>Magnoliopsida</taxon>
        <taxon>eudicotyledons</taxon>
        <taxon>Gunneridae</taxon>
        <taxon>Pentapetalae</taxon>
        <taxon>asterids</taxon>
        <taxon>lamiids</taxon>
        <taxon>Lamiales</taxon>
        <taxon>Lamiaceae</taxon>
        <taxon>Nepetoideae</taxon>
        <taxon>Mentheae</taxon>
        <taxon>Salviinae</taxon>
        <taxon>Salvia</taxon>
        <taxon>Salvia subgen. Calosphace</taxon>
        <taxon>core Calosphace</taxon>
    </lineage>
</organism>
<dbReference type="PANTHER" id="PTHR31920">
    <property type="entry name" value="B3 DOMAIN-CONTAINING"/>
    <property type="match status" value="1"/>
</dbReference>
<dbReference type="CDD" id="cd10017">
    <property type="entry name" value="B3_DNA"/>
    <property type="match status" value="2"/>
</dbReference>
<keyword evidence="5" id="KW-0539">Nucleus</keyword>
<sequence>MKKRGSRKMSNATDDLLEFFKVYTSSLSSQMMGYLNKGFVRRGSRKMSNASDDLPEFFKIYTSALSSQFMRIPPDFITKFAGKIPTTCTLQRPQGASWKIDVCKENDCWFFQKGWPNFVEDNSLQDADFLTFCYLGKSLFYVNIFSPNGCEERGQSAGTDVPRRVANINKNPNFTAVLTKGYMKRGAVGMPIKFWNAHMKKHKRSRIDITLWVENQEWKVGVVKYRCSVQIEKGWSKFVKDNNLKVGTSITFQLTDAKHLSVIVTFGRPN</sequence>
<dbReference type="GO" id="GO:0005634">
    <property type="term" value="C:nucleus"/>
    <property type="evidence" value="ECO:0007669"/>
    <property type="project" value="UniProtKB-SubCell"/>
</dbReference>
<dbReference type="PROSITE" id="PS50863">
    <property type="entry name" value="B3"/>
    <property type="match status" value="2"/>
</dbReference>
<dbReference type="SMART" id="SM01019">
    <property type="entry name" value="B3"/>
    <property type="match status" value="2"/>
</dbReference>
<keyword evidence="8" id="KW-1185">Reference proteome</keyword>
<reference evidence="7" key="2">
    <citation type="submission" date="2020-08" db="EMBL/GenBank/DDBJ databases">
        <title>Plant Genome Project.</title>
        <authorList>
            <person name="Zhang R.-G."/>
        </authorList>
    </citation>
    <scope>NUCLEOTIDE SEQUENCE</scope>
    <source>
        <strain evidence="7">Huo1</strain>
        <tissue evidence="7">Leaf</tissue>
    </source>
</reference>
<dbReference type="Proteomes" id="UP000298416">
    <property type="component" value="Unassembled WGS sequence"/>
</dbReference>
<evidence type="ECO:0000256" key="1">
    <source>
        <dbReference type="ARBA" id="ARBA00004123"/>
    </source>
</evidence>